<name>A0A507C6P2_9FUNG</name>
<organism evidence="1 2">
    <name type="scientific">Synchytrium endobioticum</name>
    <dbReference type="NCBI Taxonomy" id="286115"/>
    <lineage>
        <taxon>Eukaryota</taxon>
        <taxon>Fungi</taxon>
        <taxon>Fungi incertae sedis</taxon>
        <taxon>Chytridiomycota</taxon>
        <taxon>Chytridiomycota incertae sedis</taxon>
        <taxon>Chytridiomycetes</taxon>
        <taxon>Synchytriales</taxon>
        <taxon>Synchytriaceae</taxon>
        <taxon>Synchytrium</taxon>
    </lineage>
</organism>
<evidence type="ECO:0000313" key="1">
    <source>
        <dbReference type="EMBL" id="TPX34789.1"/>
    </source>
</evidence>
<protein>
    <submittedName>
        <fullName evidence="1">Uncharacterized protein</fullName>
    </submittedName>
</protein>
<proteinExistence type="predicted"/>
<accession>A0A507C6P2</accession>
<gene>
    <name evidence="1" type="ORF">SeMB42_g07265</name>
</gene>
<comment type="caution">
    <text evidence="1">The sequence shown here is derived from an EMBL/GenBank/DDBJ whole genome shotgun (WGS) entry which is preliminary data.</text>
</comment>
<sequence>MVDVRDVRDLVLTAVDSQTVANLVHPGVGRARVERLARRCEKPRKIGLRAAVGQHKEMPTRVAATPVEVLRVLNTVDPKPVDLGVGKLAAERVVRDINKSARRKVFSNPIIIMTGTRSMSRASVSTAIREWGEERSPDLFALLYLD</sequence>
<dbReference type="VEuPathDB" id="FungiDB:SeMB42_g07265"/>
<dbReference type="EMBL" id="QEAN01000489">
    <property type="protein sequence ID" value="TPX34789.1"/>
    <property type="molecule type" value="Genomic_DNA"/>
</dbReference>
<keyword evidence="2" id="KW-1185">Reference proteome</keyword>
<reference evidence="1 2" key="1">
    <citation type="journal article" date="2019" name="Sci. Rep.">
        <title>Comparative genomics of chytrid fungi reveal insights into the obligate biotrophic and pathogenic lifestyle of Synchytrium endobioticum.</title>
        <authorList>
            <person name="van de Vossenberg B.T.L.H."/>
            <person name="Warris S."/>
            <person name="Nguyen H.D.T."/>
            <person name="van Gent-Pelzer M.P.E."/>
            <person name="Joly D.L."/>
            <person name="van de Geest H.C."/>
            <person name="Bonants P.J.M."/>
            <person name="Smith D.S."/>
            <person name="Levesque C.A."/>
            <person name="van der Lee T.A.J."/>
        </authorList>
    </citation>
    <scope>NUCLEOTIDE SEQUENCE [LARGE SCALE GENOMIC DNA]</scope>
    <source>
        <strain evidence="1 2">MB42</strain>
    </source>
</reference>
<dbReference type="AlphaFoldDB" id="A0A507C6P2"/>
<evidence type="ECO:0000313" key="2">
    <source>
        <dbReference type="Proteomes" id="UP000317494"/>
    </source>
</evidence>
<dbReference type="Proteomes" id="UP000317494">
    <property type="component" value="Unassembled WGS sequence"/>
</dbReference>